<dbReference type="RefSeq" id="WP_057625305.1">
    <property type="nucleotide sequence ID" value="NZ_LKHV02000001.1"/>
</dbReference>
<feature type="transmembrane region" description="Helical" evidence="7">
    <location>
        <begin position="61"/>
        <end position="82"/>
    </location>
</feature>
<feature type="transmembrane region" description="Helical" evidence="7">
    <location>
        <begin position="186"/>
        <end position="214"/>
    </location>
</feature>
<dbReference type="InterPro" id="IPR006037">
    <property type="entry name" value="RCK_C"/>
</dbReference>
<feature type="transmembrane region" description="Helical" evidence="7">
    <location>
        <begin position="555"/>
        <end position="573"/>
    </location>
</feature>
<reference evidence="9" key="1">
    <citation type="submission" date="2015-09" db="EMBL/GenBank/DDBJ databases">
        <title>Draft Genome Sequences of Two Novel Amoeba-resistant Intranuclear Bacteria, Candidatus Berkiella cookevillensis and Candidatus Berkiella aquae.</title>
        <authorList>
            <person name="Mehari Y.T."/>
            <person name="Arivett B.A."/>
            <person name="Farone A.L."/>
            <person name="Gunderson J.H."/>
            <person name="Farone M.B."/>
        </authorList>
    </citation>
    <scope>NUCLEOTIDE SEQUENCE [LARGE SCALE GENOMIC DNA]</scope>
    <source>
        <strain evidence="9">CC99</strain>
    </source>
</reference>
<feature type="transmembrane region" description="Helical" evidence="7">
    <location>
        <begin position="475"/>
        <end position="493"/>
    </location>
</feature>
<protein>
    <submittedName>
        <fullName evidence="10">SLC13 family permease</fullName>
    </submittedName>
    <submittedName>
        <fullName evidence="9">Sodium-dependent dicarboxylate transporter SdcS</fullName>
    </submittedName>
</protein>
<dbReference type="InterPro" id="IPR036721">
    <property type="entry name" value="RCK_C_sf"/>
</dbReference>
<dbReference type="InterPro" id="IPR004680">
    <property type="entry name" value="Cit_transptr-like_dom"/>
</dbReference>
<keyword evidence="2" id="KW-0813">Transport</keyword>
<dbReference type="PANTHER" id="PTHR43652:SF2">
    <property type="entry name" value="BASIC AMINO ACID ANTIPORTER YFCC-RELATED"/>
    <property type="match status" value="1"/>
</dbReference>
<keyword evidence="11" id="KW-1185">Reference proteome</keyword>
<comment type="subcellular location">
    <subcellularLocation>
        <location evidence="1">Membrane</location>
        <topology evidence="1">Multi-pass membrane protein</topology>
    </subcellularLocation>
</comment>
<keyword evidence="5 7" id="KW-1133">Transmembrane helix</keyword>
<feature type="transmembrane region" description="Helical" evidence="7">
    <location>
        <begin position="593"/>
        <end position="612"/>
    </location>
</feature>
<reference evidence="10" key="2">
    <citation type="journal article" date="2016" name="Genome Announc.">
        <title>Draft Genome Sequences of Two Novel Amoeba-Resistant Intranuclear Bacteria, 'Candidatus Berkiella cookevillensis' and 'Candidatus Berkiella aquae'.</title>
        <authorList>
            <person name="Mehari Y.T."/>
            <person name="Arivett B.A."/>
            <person name="Farone A.L."/>
            <person name="Gunderson J.H."/>
            <person name="Farone M.B."/>
        </authorList>
    </citation>
    <scope>NUCLEOTIDE SEQUENCE</scope>
    <source>
        <strain evidence="10">CC99</strain>
    </source>
</reference>
<feature type="transmembrane region" description="Helical" evidence="7">
    <location>
        <begin position="102"/>
        <end position="124"/>
    </location>
</feature>
<evidence type="ECO:0000256" key="4">
    <source>
        <dbReference type="ARBA" id="ARBA00022737"/>
    </source>
</evidence>
<keyword evidence="6 7" id="KW-0472">Membrane</keyword>
<gene>
    <name evidence="9" type="primary">sdcS</name>
    <name evidence="10" type="ORF">CC99x_000660</name>
    <name evidence="9" type="ORF">CC99x_02205</name>
</gene>
<evidence type="ECO:0000256" key="7">
    <source>
        <dbReference type="SAM" id="Phobius"/>
    </source>
</evidence>
<dbReference type="Gene3D" id="3.30.70.1450">
    <property type="entry name" value="Regulator of K+ conductance, C-terminal domain"/>
    <property type="match status" value="2"/>
</dbReference>
<dbReference type="SUPFAM" id="SSF116726">
    <property type="entry name" value="TrkA C-terminal domain-like"/>
    <property type="match status" value="2"/>
</dbReference>
<dbReference type="InterPro" id="IPR051679">
    <property type="entry name" value="DASS-Related_Transporters"/>
</dbReference>
<feature type="transmembrane region" description="Helical" evidence="7">
    <location>
        <begin position="7"/>
        <end position="25"/>
    </location>
</feature>
<evidence type="ECO:0000256" key="5">
    <source>
        <dbReference type="ARBA" id="ARBA00022989"/>
    </source>
</evidence>
<dbReference type="EMBL" id="LKHV01000014">
    <property type="protein sequence ID" value="KRG17606.1"/>
    <property type="molecule type" value="Genomic_DNA"/>
</dbReference>
<keyword evidence="4" id="KW-0677">Repeat</keyword>
<evidence type="ECO:0000256" key="6">
    <source>
        <dbReference type="ARBA" id="ARBA00023136"/>
    </source>
</evidence>
<organism evidence="9">
    <name type="scientific">Candidatus Berkiella cookevillensis</name>
    <dbReference type="NCBI Taxonomy" id="437022"/>
    <lineage>
        <taxon>Bacteria</taxon>
        <taxon>Pseudomonadati</taxon>
        <taxon>Pseudomonadota</taxon>
        <taxon>Gammaproteobacteria</taxon>
        <taxon>Candidatus Berkiellales</taxon>
        <taxon>Candidatus Berkiellaceae</taxon>
        <taxon>Candidatus Berkiella</taxon>
    </lineage>
</organism>
<dbReference type="GO" id="GO:0006813">
    <property type="term" value="P:potassium ion transport"/>
    <property type="evidence" value="ECO:0007669"/>
    <property type="project" value="InterPro"/>
</dbReference>
<evidence type="ECO:0000313" key="10">
    <source>
        <dbReference type="EMBL" id="MCS5707405.1"/>
    </source>
</evidence>
<dbReference type="Pfam" id="PF03600">
    <property type="entry name" value="CitMHS"/>
    <property type="match status" value="1"/>
</dbReference>
<feature type="transmembrane region" description="Helical" evidence="7">
    <location>
        <begin position="145"/>
        <end position="166"/>
    </location>
</feature>
<dbReference type="PANTHER" id="PTHR43652">
    <property type="entry name" value="BASIC AMINO ACID ANTIPORTER YFCC-RELATED"/>
    <property type="match status" value="1"/>
</dbReference>
<dbReference type="PROSITE" id="PS51202">
    <property type="entry name" value="RCK_C"/>
    <property type="match status" value="2"/>
</dbReference>
<evidence type="ECO:0000313" key="11">
    <source>
        <dbReference type="Proteomes" id="UP000051494"/>
    </source>
</evidence>
<name>A0A0Q9YA51_9GAMM</name>
<feature type="transmembrane region" description="Helical" evidence="7">
    <location>
        <begin position="424"/>
        <end position="443"/>
    </location>
</feature>
<dbReference type="STRING" id="437022.CC99x_02205"/>
<dbReference type="Proteomes" id="UP000051494">
    <property type="component" value="Unassembled WGS sequence"/>
</dbReference>
<dbReference type="AlphaFoldDB" id="A0A0Q9YA51"/>
<evidence type="ECO:0000256" key="3">
    <source>
        <dbReference type="ARBA" id="ARBA00022692"/>
    </source>
</evidence>
<evidence type="ECO:0000313" key="9">
    <source>
        <dbReference type="EMBL" id="KRG17606.1"/>
    </source>
</evidence>
<dbReference type="Pfam" id="PF02080">
    <property type="entry name" value="TrkA_C"/>
    <property type="match status" value="1"/>
</dbReference>
<dbReference type="GO" id="GO:0005886">
    <property type="term" value="C:plasma membrane"/>
    <property type="evidence" value="ECO:0007669"/>
    <property type="project" value="TreeGrafter"/>
</dbReference>
<dbReference type="GO" id="GO:0008324">
    <property type="term" value="F:monoatomic cation transmembrane transporter activity"/>
    <property type="evidence" value="ECO:0007669"/>
    <property type="project" value="InterPro"/>
</dbReference>
<feature type="domain" description="RCK C-terminal" evidence="8">
    <location>
        <begin position="229"/>
        <end position="313"/>
    </location>
</feature>
<feature type="transmembrane region" description="Helical" evidence="7">
    <location>
        <begin position="513"/>
        <end position="543"/>
    </location>
</feature>
<keyword evidence="3 7" id="KW-0812">Transmembrane</keyword>
<dbReference type="EMBL" id="LKHV02000001">
    <property type="protein sequence ID" value="MCS5707405.1"/>
    <property type="molecule type" value="Genomic_DNA"/>
</dbReference>
<evidence type="ECO:0000256" key="1">
    <source>
        <dbReference type="ARBA" id="ARBA00004141"/>
    </source>
</evidence>
<sequence length="613" mass="66407">MDISALTPDIFLVLSIILVTVVLFVTEFVRADVVACLVLVLLGLTHLVPDDRLFAGFSSEAVISLIAIMIIGAGLERAGIVARVTDYILRYGGSSENKIRVLLMMVSGLFSGFLRSVGTVALLLPVTTRIRRSTGIAKGRLLMPISFCAILGSTLTMVGTGPLIILNSLLSNSMFFLEGQLEYPPIGLFAVFPLGVLLLLTGMAYFIFFGKWLLPNIERKSLKNLDSRDYFKRVYGIGSDFFEFRVPPSSSLADNTLSQWEMLLPSEIFIIGIKMGNSILTPPLRTTNIKVGAVLACFGPKSQGEVFAKRYGIRMSPYLTAFGETLSPLNAGLCEAVIPPSSKLIGTDLKELHMRRQYGIQVLAVHRGQKVTQGHGELNDITLKAGDTLGMFCNWRALSSFEKNPDFIVATTDYPKEIYQHDKTGYAIFFFLLSIGLVIAGVLSVSIGLMVGAVGMIFSGVISIDDAYDAVSWKTVFLIAGLIPLGIAVQTSGTSDLIASLFLEYFPGVPEWGLLFLLGVVSTVFSLFTTNVGATVILVPLAVQLAINNLGNPQAYALMVAIASSNSFILPTHQANALISGPGRYRVVDFVKVGGVMSILYLIEVVAMIQLMY</sequence>
<evidence type="ECO:0000256" key="2">
    <source>
        <dbReference type="ARBA" id="ARBA00022448"/>
    </source>
</evidence>
<dbReference type="OrthoDB" id="9809303at2"/>
<reference evidence="10" key="3">
    <citation type="submission" date="2021-06" db="EMBL/GenBank/DDBJ databases">
        <title>Genomic Description and Analysis of Intracellular Bacteria, Candidatus Berkiella cookevillensis and Candidatus Berkiella aquae.</title>
        <authorList>
            <person name="Kidane D.T."/>
            <person name="Mehari Y.T."/>
            <person name="Rice F.C."/>
            <person name="Arivett B.A."/>
            <person name="Farone A.L."/>
            <person name="Berk S.G."/>
            <person name="Farone M.B."/>
        </authorList>
    </citation>
    <scope>NUCLEOTIDE SEQUENCE</scope>
    <source>
        <strain evidence="10">CC99</strain>
    </source>
</reference>
<feature type="domain" description="RCK C-terminal" evidence="8">
    <location>
        <begin position="321"/>
        <end position="407"/>
    </location>
</feature>
<evidence type="ECO:0000259" key="8">
    <source>
        <dbReference type="PROSITE" id="PS51202"/>
    </source>
</evidence>
<comment type="caution">
    <text evidence="9">The sequence shown here is derived from an EMBL/GenBank/DDBJ whole genome shotgun (WGS) entry which is preliminary data.</text>
</comment>
<proteinExistence type="predicted"/>
<accession>A0A0Q9YA51</accession>